<evidence type="ECO:0000259" key="7">
    <source>
        <dbReference type="PROSITE" id="PS51329"/>
    </source>
</evidence>
<dbReference type="Gene3D" id="2.160.20.70">
    <property type="match status" value="1"/>
</dbReference>
<dbReference type="OrthoDB" id="194775at2759"/>
<accession>A0A167KHY5</accession>
<keyword evidence="4" id="KW-0007">Acetylation</keyword>
<dbReference type="Pfam" id="PF07986">
    <property type="entry name" value="TBCC"/>
    <property type="match status" value="1"/>
</dbReference>
<dbReference type="PANTHER" id="PTHR15139:SF0">
    <property type="entry name" value="TUBULIN-SPECIFIC CHAPERONE C"/>
    <property type="match status" value="1"/>
</dbReference>
<dbReference type="Pfam" id="PF16752">
    <property type="entry name" value="TBCC_N"/>
    <property type="match status" value="1"/>
</dbReference>
<reference evidence="8 9" key="1">
    <citation type="journal article" date="2016" name="Mol. Biol. Evol.">
        <title>Comparative Genomics of Early-Diverging Mushroom-Forming Fungi Provides Insights into the Origins of Lignocellulose Decay Capabilities.</title>
        <authorList>
            <person name="Nagy L.G."/>
            <person name="Riley R."/>
            <person name="Tritt A."/>
            <person name="Adam C."/>
            <person name="Daum C."/>
            <person name="Floudas D."/>
            <person name="Sun H."/>
            <person name="Yadav J.S."/>
            <person name="Pangilinan J."/>
            <person name="Larsson K.H."/>
            <person name="Matsuura K."/>
            <person name="Barry K."/>
            <person name="Labutti K."/>
            <person name="Kuo R."/>
            <person name="Ohm R.A."/>
            <person name="Bhattacharya S.S."/>
            <person name="Shirouzu T."/>
            <person name="Yoshinaga Y."/>
            <person name="Martin F.M."/>
            <person name="Grigoriev I.V."/>
            <person name="Hibbett D.S."/>
        </authorList>
    </citation>
    <scope>NUCLEOTIDE SEQUENCE [LARGE SCALE GENOMIC DNA]</scope>
    <source>
        <strain evidence="8 9">TUFC12733</strain>
    </source>
</reference>
<dbReference type="EMBL" id="KV417293">
    <property type="protein sequence ID" value="KZO94666.1"/>
    <property type="molecule type" value="Genomic_DNA"/>
</dbReference>
<dbReference type="InterPro" id="IPR012945">
    <property type="entry name" value="Tubulin-bd_cofactor_C_dom"/>
</dbReference>
<evidence type="ECO:0000256" key="1">
    <source>
        <dbReference type="ARBA" id="ARBA00004496"/>
    </source>
</evidence>
<evidence type="ECO:0000256" key="6">
    <source>
        <dbReference type="SAM" id="MobiDB-lite"/>
    </source>
</evidence>
<evidence type="ECO:0000256" key="2">
    <source>
        <dbReference type="ARBA" id="ARBA00008848"/>
    </source>
</evidence>
<dbReference type="GO" id="GO:0005737">
    <property type="term" value="C:cytoplasm"/>
    <property type="evidence" value="ECO:0007669"/>
    <property type="project" value="UniProtKB-SubCell"/>
</dbReference>
<evidence type="ECO:0000256" key="4">
    <source>
        <dbReference type="ARBA" id="ARBA00022990"/>
    </source>
</evidence>
<name>A0A167KHY5_CALVF</name>
<dbReference type="GO" id="GO:0015631">
    <property type="term" value="F:tubulin binding"/>
    <property type="evidence" value="ECO:0007669"/>
    <property type="project" value="InterPro"/>
</dbReference>
<comment type="subunit">
    <text evidence="5">Supercomplex made of cofactors A to E. Cofactors A and D function by capturing and stabilizing tubulin in a quasi-native conformation. Cofactor E binds to the cofactor D-tubulin complex; interaction with cofactor C then causes the release of tubulin polypeptides that are committed to the native state.</text>
</comment>
<dbReference type="PANTHER" id="PTHR15139">
    <property type="entry name" value="TUBULIN FOLDING COFACTOR C"/>
    <property type="match status" value="1"/>
</dbReference>
<dbReference type="InterPro" id="IPR016098">
    <property type="entry name" value="CAP/MinC_C"/>
</dbReference>
<organism evidence="8 9">
    <name type="scientific">Calocera viscosa (strain TUFC12733)</name>
    <dbReference type="NCBI Taxonomy" id="1330018"/>
    <lineage>
        <taxon>Eukaryota</taxon>
        <taxon>Fungi</taxon>
        <taxon>Dikarya</taxon>
        <taxon>Basidiomycota</taxon>
        <taxon>Agaricomycotina</taxon>
        <taxon>Dacrymycetes</taxon>
        <taxon>Dacrymycetales</taxon>
        <taxon>Dacrymycetaceae</taxon>
        <taxon>Calocera</taxon>
    </lineage>
</organism>
<feature type="compositionally biased region" description="Polar residues" evidence="6">
    <location>
        <begin position="117"/>
        <end position="134"/>
    </location>
</feature>
<dbReference type="GO" id="GO:0007021">
    <property type="term" value="P:tubulin complex assembly"/>
    <property type="evidence" value="ECO:0007669"/>
    <property type="project" value="TreeGrafter"/>
</dbReference>
<dbReference type="InterPro" id="IPR031925">
    <property type="entry name" value="TBCC_N"/>
</dbReference>
<dbReference type="PROSITE" id="PS51329">
    <property type="entry name" value="C_CAP_COFACTOR_C"/>
    <property type="match status" value="1"/>
</dbReference>
<dbReference type="InterPro" id="IPR027684">
    <property type="entry name" value="TBCC"/>
</dbReference>
<feature type="compositionally biased region" description="Pro residues" evidence="6">
    <location>
        <begin position="106"/>
        <end position="115"/>
    </location>
</feature>
<comment type="subcellular location">
    <subcellularLocation>
        <location evidence="1">Cytoplasm</location>
    </subcellularLocation>
</comment>
<keyword evidence="3" id="KW-0963">Cytoplasm</keyword>
<evidence type="ECO:0000256" key="3">
    <source>
        <dbReference type="ARBA" id="ARBA00022490"/>
    </source>
</evidence>
<evidence type="ECO:0000313" key="8">
    <source>
        <dbReference type="EMBL" id="KZO94666.1"/>
    </source>
</evidence>
<proteinExistence type="inferred from homology"/>
<evidence type="ECO:0000313" key="9">
    <source>
        <dbReference type="Proteomes" id="UP000076738"/>
    </source>
</evidence>
<dbReference type="STRING" id="1330018.A0A167KHY5"/>
<sequence length="322" mass="34806">MAEQRALGEQFIAQFKERKAGIEEELASVKSGPNIEQNAQTYDTLQTQIMTLRADLTTVMTLLTSYDQRQLDVQLKALEQQLREAKTVAKPQGKFSFKRSKAPTKAPTPPIPNPSPSDTTLVQTASSSLPPNYSSGETISSLSNTCVTSSSIYSNDGGDILLSSLRSCLVNLIPTSSDPGPPKYGAIHARSLQHTVLLLPHISGSVFLEDCNECLVVVGCHQFRMHSSSNTAVLMNVSSVPIIEHCSGIAIGAYPKALETDHGDGPSLDSKHAEMQDFNWLQPGQSPNWTSISSESASSFEERVRRLMQVPPGPIVDGVLGL</sequence>
<feature type="domain" description="C-CAP/cofactor C-like" evidence="7">
    <location>
        <begin position="116"/>
        <end position="280"/>
    </location>
</feature>
<dbReference type="GO" id="GO:0007023">
    <property type="term" value="P:post-chaperonin tubulin folding pathway"/>
    <property type="evidence" value="ECO:0007669"/>
    <property type="project" value="InterPro"/>
</dbReference>
<keyword evidence="9" id="KW-1185">Reference proteome</keyword>
<dbReference type="AlphaFoldDB" id="A0A167KHY5"/>
<evidence type="ECO:0000256" key="5">
    <source>
        <dbReference type="ARBA" id="ARBA00026055"/>
    </source>
</evidence>
<dbReference type="InterPro" id="IPR038397">
    <property type="entry name" value="TBCC_N_sf"/>
</dbReference>
<feature type="region of interest" description="Disordered" evidence="6">
    <location>
        <begin position="89"/>
        <end position="134"/>
    </location>
</feature>
<dbReference type="InterPro" id="IPR017901">
    <property type="entry name" value="C-CAP_CF_C-like"/>
</dbReference>
<gene>
    <name evidence="8" type="ORF">CALVIDRAFT_565411</name>
</gene>
<dbReference type="Gene3D" id="1.20.58.1250">
    <property type="entry name" value="Tubulin Binding Cofactor C, N-terminal domain"/>
    <property type="match status" value="1"/>
</dbReference>
<dbReference type="Proteomes" id="UP000076738">
    <property type="component" value="Unassembled WGS sequence"/>
</dbReference>
<comment type="similarity">
    <text evidence="2">Belongs to the TBCC family.</text>
</comment>
<protein>
    <submittedName>
        <fullName evidence="8">TBCC-domain-containing protein</fullName>
    </submittedName>
</protein>